<protein>
    <submittedName>
        <fullName evidence="2">Uncharacterized protein</fullName>
    </submittedName>
</protein>
<organism evidence="2 3">
    <name type="scientific">Trypanosoma rangeli</name>
    <dbReference type="NCBI Taxonomy" id="5698"/>
    <lineage>
        <taxon>Eukaryota</taxon>
        <taxon>Discoba</taxon>
        <taxon>Euglenozoa</taxon>
        <taxon>Kinetoplastea</taxon>
        <taxon>Metakinetoplastina</taxon>
        <taxon>Trypanosomatida</taxon>
        <taxon>Trypanosomatidae</taxon>
        <taxon>Trypanosoma</taxon>
        <taxon>Herpetosoma</taxon>
    </lineage>
</organism>
<name>A0A3R7JYZ4_TRYRA</name>
<proteinExistence type="predicted"/>
<dbReference type="Proteomes" id="UP000283634">
    <property type="component" value="Unassembled WGS sequence"/>
</dbReference>
<evidence type="ECO:0000313" key="3">
    <source>
        <dbReference type="Proteomes" id="UP000283634"/>
    </source>
</evidence>
<gene>
    <name evidence="2" type="ORF">TraAM80_09179</name>
</gene>
<reference evidence="2 3" key="1">
    <citation type="journal article" date="2018" name="BMC Genomics">
        <title>Genomic comparison of Trypanosoma conorhini and Trypanosoma rangeli to Trypanosoma cruzi strains of high and low virulence.</title>
        <authorList>
            <person name="Bradwell K.R."/>
            <person name="Koparde V.N."/>
            <person name="Matveyev A.V."/>
            <person name="Serrano M.G."/>
            <person name="Alves J.M."/>
            <person name="Parikh H."/>
            <person name="Huang B."/>
            <person name="Lee V."/>
            <person name="Espinosa-Alvarez O."/>
            <person name="Ortiz P.A."/>
            <person name="Costa-Martins A.G."/>
            <person name="Teixeira M.M."/>
            <person name="Buck G.A."/>
        </authorList>
    </citation>
    <scope>NUCLEOTIDE SEQUENCE [LARGE SCALE GENOMIC DNA]</scope>
    <source>
        <strain evidence="2 3">AM80</strain>
    </source>
</reference>
<dbReference type="EMBL" id="MKGL01000534">
    <property type="protein sequence ID" value="RNE97695.1"/>
    <property type="molecule type" value="Genomic_DNA"/>
</dbReference>
<keyword evidence="3" id="KW-1185">Reference proteome</keyword>
<feature type="region of interest" description="Disordered" evidence="1">
    <location>
        <begin position="75"/>
        <end position="102"/>
    </location>
</feature>
<sequence length="102" mass="10934">MRISVPIQPPALGPQKSKVIIIKTAAEEGMLKEAVDLPPAPPCVALKVVCSLTLRWPLCRILVWHHTAPRSISPQLPPNLAVGSPPPPLRPPHVHCASTARA</sequence>
<dbReference type="RefSeq" id="XP_029234257.1">
    <property type="nucleotide sequence ID" value="XM_029385879.1"/>
</dbReference>
<dbReference type="GeneID" id="40333112"/>
<evidence type="ECO:0000313" key="2">
    <source>
        <dbReference type="EMBL" id="RNE97695.1"/>
    </source>
</evidence>
<evidence type="ECO:0000256" key="1">
    <source>
        <dbReference type="SAM" id="MobiDB-lite"/>
    </source>
</evidence>
<comment type="caution">
    <text evidence="2">The sequence shown here is derived from an EMBL/GenBank/DDBJ whole genome shotgun (WGS) entry which is preliminary data.</text>
</comment>
<accession>A0A3R7JYZ4</accession>
<dbReference type="AlphaFoldDB" id="A0A3R7JYZ4"/>